<proteinExistence type="predicted"/>
<evidence type="ECO:0000256" key="1">
    <source>
        <dbReference type="SAM" id="Phobius"/>
    </source>
</evidence>
<evidence type="ECO:0000313" key="3">
    <source>
        <dbReference type="Proteomes" id="UP001529510"/>
    </source>
</evidence>
<dbReference type="AlphaFoldDB" id="A0ABD0NRN8"/>
<keyword evidence="3" id="KW-1185">Reference proteome</keyword>
<protein>
    <recommendedName>
        <fullName evidence="4">Cytochrome P450</fullName>
    </recommendedName>
</protein>
<evidence type="ECO:0008006" key="4">
    <source>
        <dbReference type="Google" id="ProtNLM"/>
    </source>
</evidence>
<sequence>MALTAILEILDFKGLLLFIVAFLLVADYVKNRKPANYPPSPVSLPFLGNVFNIDSKEPHIYLTK</sequence>
<organism evidence="2 3">
    <name type="scientific">Cirrhinus mrigala</name>
    <name type="common">Mrigala</name>
    <dbReference type="NCBI Taxonomy" id="683832"/>
    <lineage>
        <taxon>Eukaryota</taxon>
        <taxon>Metazoa</taxon>
        <taxon>Chordata</taxon>
        <taxon>Craniata</taxon>
        <taxon>Vertebrata</taxon>
        <taxon>Euteleostomi</taxon>
        <taxon>Actinopterygii</taxon>
        <taxon>Neopterygii</taxon>
        <taxon>Teleostei</taxon>
        <taxon>Ostariophysi</taxon>
        <taxon>Cypriniformes</taxon>
        <taxon>Cyprinidae</taxon>
        <taxon>Labeoninae</taxon>
        <taxon>Labeonini</taxon>
        <taxon>Cirrhinus</taxon>
    </lineage>
</organism>
<dbReference type="Proteomes" id="UP001529510">
    <property type="component" value="Unassembled WGS sequence"/>
</dbReference>
<keyword evidence="1" id="KW-0812">Transmembrane</keyword>
<name>A0ABD0NRN8_CIRMR</name>
<feature type="non-terminal residue" evidence="2">
    <location>
        <position position="64"/>
    </location>
</feature>
<gene>
    <name evidence="2" type="ORF">M9458_040260</name>
</gene>
<keyword evidence="1" id="KW-1133">Transmembrane helix</keyword>
<accession>A0ABD0NRN8</accession>
<dbReference type="EMBL" id="JAMKFB020000020">
    <property type="protein sequence ID" value="KAL0164507.1"/>
    <property type="molecule type" value="Genomic_DNA"/>
</dbReference>
<evidence type="ECO:0000313" key="2">
    <source>
        <dbReference type="EMBL" id="KAL0164507.1"/>
    </source>
</evidence>
<keyword evidence="1" id="KW-0472">Membrane</keyword>
<reference evidence="2 3" key="1">
    <citation type="submission" date="2024-05" db="EMBL/GenBank/DDBJ databases">
        <title>Genome sequencing and assembly of Indian major carp, Cirrhinus mrigala (Hamilton, 1822).</title>
        <authorList>
            <person name="Mohindra V."/>
            <person name="Chowdhury L.M."/>
            <person name="Lal K."/>
            <person name="Jena J.K."/>
        </authorList>
    </citation>
    <scope>NUCLEOTIDE SEQUENCE [LARGE SCALE GENOMIC DNA]</scope>
    <source>
        <strain evidence="2">CM1030</strain>
        <tissue evidence="2">Blood</tissue>
    </source>
</reference>
<comment type="caution">
    <text evidence="2">The sequence shown here is derived from an EMBL/GenBank/DDBJ whole genome shotgun (WGS) entry which is preliminary data.</text>
</comment>
<feature type="transmembrane region" description="Helical" evidence="1">
    <location>
        <begin position="12"/>
        <end position="29"/>
    </location>
</feature>